<protein>
    <submittedName>
        <fullName evidence="1">Uncharacterized protein</fullName>
    </submittedName>
</protein>
<sequence>MEHANTEKLSLKICLVDINFKEKNVGTSKWYSLKETRLSTGQKILGPNADKASTTTLEKVFQKAMLQMRDIFEYQIQINLPNLIRTHLRTTTFPVTTSIFNLIFYHFSFFLPFQLQDIFYSYR</sequence>
<keyword evidence="2" id="KW-1185">Reference proteome</keyword>
<comment type="caution">
    <text evidence="1">The sequence shown here is derived from an EMBL/GenBank/DDBJ whole genome shotgun (WGS) entry which is preliminary data.</text>
</comment>
<organism evidence="1 2">
    <name type="scientific">Caerostris extrusa</name>
    <name type="common">Bark spider</name>
    <name type="synonym">Caerostris bankana</name>
    <dbReference type="NCBI Taxonomy" id="172846"/>
    <lineage>
        <taxon>Eukaryota</taxon>
        <taxon>Metazoa</taxon>
        <taxon>Ecdysozoa</taxon>
        <taxon>Arthropoda</taxon>
        <taxon>Chelicerata</taxon>
        <taxon>Arachnida</taxon>
        <taxon>Araneae</taxon>
        <taxon>Araneomorphae</taxon>
        <taxon>Entelegynae</taxon>
        <taxon>Araneoidea</taxon>
        <taxon>Araneidae</taxon>
        <taxon>Caerostris</taxon>
    </lineage>
</organism>
<evidence type="ECO:0000313" key="2">
    <source>
        <dbReference type="Proteomes" id="UP001054945"/>
    </source>
</evidence>
<reference evidence="1 2" key="1">
    <citation type="submission" date="2021-06" db="EMBL/GenBank/DDBJ databases">
        <title>Caerostris extrusa draft genome.</title>
        <authorList>
            <person name="Kono N."/>
            <person name="Arakawa K."/>
        </authorList>
    </citation>
    <scope>NUCLEOTIDE SEQUENCE [LARGE SCALE GENOMIC DNA]</scope>
</reference>
<proteinExistence type="predicted"/>
<dbReference type="EMBL" id="BPLR01010846">
    <property type="protein sequence ID" value="GIY42417.1"/>
    <property type="molecule type" value="Genomic_DNA"/>
</dbReference>
<name>A0AAV4TC65_CAEEX</name>
<gene>
    <name evidence="1" type="ORF">CEXT_474811</name>
</gene>
<dbReference type="AlphaFoldDB" id="A0AAV4TC65"/>
<accession>A0AAV4TC65</accession>
<dbReference type="Proteomes" id="UP001054945">
    <property type="component" value="Unassembled WGS sequence"/>
</dbReference>
<evidence type="ECO:0000313" key="1">
    <source>
        <dbReference type="EMBL" id="GIY42417.1"/>
    </source>
</evidence>